<protein>
    <recommendedName>
        <fullName evidence="6">Large ribosomal subunit protein mL49</fullName>
    </recommendedName>
    <alternativeName>
        <fullName evidence="7">39S ribosomal protein L49, mitochondrial</fullName>
    </alternativeName>
</protein>
<dbReference type="Gene3D" id="3.30.780.10">
    <property type="entry name" value="SUI1-like domain"/>
    <property type="match status" value="1"/>
</dbReference>
<dbReference type="InterPro" id="IPR001950">
    <property type="entry name" value="SUI1"/>
</dbReference>
<name>A0ABM3VD36_MUSDO</name>
<dbReference type="RefSeq" id="XP_058983707.1">
    <property type="nucleotide sequence ID" value="XM_059127724.1"/>
</dbReference>
<organism evidence="9 10">
    <name type="scientific">Musca domestica</name>
    <name type="common">House fly</name>
    <dbReference type="NCBI Taxonomy" id="7370"/>
    <lineage>
        <taxon>Eukaryota</taxon>
        <taxon>Metazoa</taxon>
        <taxon>Ecdysozoa</taxon>
        <taxon>Arthropoda</taxon>
        <taxon>Hexapoda</taxon>
        <taxon>Insecta</taxon>
        <taxon>Pterygota</taxon>
        <taxon>Neoptera</taxon>
        <taxon>Endopterygota</taxon>
        <taxon>Diptera</taxon>
        <taxon>Brachycera</taxon>
        <taxon>Muscomorpha</taxon>
        <taxon>Muscoidea</taxon>
        <taxon>Muscidae</taxon>
        <taxon>Musca</taxon>
    </lineage>
</organism>
<proteinExistence type="inferred from homology"/>
<dbReference type="Pfam" id="PF05046">
    <property type="entry name" value="Img2"/>
    <property type="match status" value="1"/>
</dbReference>
<comment type="similarity">
    <text evidence="2">Belongs to the mitochondrion-specific ribosomal protein mL49 family.</text>
</comment>
<evidence type="ECO:0000256" key="7">
    <source>
        <dbReference type="ARBA" id="ARBA00035545"/>
    </source>
</evidence>
<sequence length="175" mass="20328">MALMQRVLKEVVNKSLKVSVSTRFSSYNSSDKVQALEEYPEVEILSNPPEWKYVERLLPKPVIPKVAQKSEYPSGWKPQSVGLKDVDKLEYYVARSRNHMVPVYLETTFRGQRRVTVVKHVQGNVWQLEKELKTIVEKERNGKLCATRVNEMSGQIRIHGDYVDVVREYLKSKGY</sequence>
<dbReference type="InterPro" id="IPR036877">
    <property type="entry name" value="SUI1_dom_sf"/>
</dbReference>
<reference evidence="10" key="1">
    <citation type="submission" date="2025-08" db="UniProtKB">
        <authorList>
            <consortium name="RefSeq"/>
        </authorList>
    </citation>
    <scope>IDENTIFICATION</scope>
    <source>
        <strain evidence="10">Aabys</strain>
        <tissue evidence="10">Whole body</tissue>
    </source>
</reference>
<keyword evidence="4" id="KW-0496">Mitochondrion</keyword>
<keyword evidence="9" id="KW-1185">Reference proteome</keyword>
<dbReference type="PANTHER" id="PTHR13477:SF0">
    <property type="entry name" value="LARGE RIBOSOMAL SUBUNIT PROTEIN ML49"/>
    <property type="match status" value="1"/>
</dbReference>
<dbReference type="InterPro" id="IPR007740">
    <property type="entry name" value="Ribosomal_mL49"/>
</dbReference>
<feature type="domain" description="SUI1" evidence="8">
    <location>
        <begin position="110"/>
        <end position="174"/>
    </location>
</feature>
<evidence type="ECO:0000259" key="8">
    <source>
        <dbReference type="PROSITE" id="PS50296"/>
    </source>
</evidence>
<accession>A0ABM3VD36</accession>
<keyword evidence="5" id="KW-0687">Ribonucleoprotein</keyword>
<dbReference type="PANTHER" id="PTHR13477">
    <property type="entry name" value="MITOCHONDRIAL 39S RIBOSOMAL PROTEIN L49"/>
    <property type="match status" value="1"/>
</dbReference>
<evidence type="ECO:0000256" key="3">
    <source>
        <dbReference type="ARBA" id="ARBA00022980"/>
    </source>
</evidence>
<dbReference type="SUPFAM" id="SSF55159">
    <property type="entry name" value="eIF1-like"/>
    <property type="match status" value="1"/>
</dbReference>
<keyword evidence="3" id="KW-0689">Ribosomal protein</keyword>
<evidence type="ECO:0000256" key="4">
    <source>
        <dbReference type="ARBA" id="ARBA00023128"/>
    </source>
</evidence>
<evidence type="ECO:0000256" key="6">
    <source>
        <dbReference type="ARBA" id="ARBA00035191"/>
    </source>
</evidence>
<dbReference type="PROSITE" id="PS50296">
    <property type="entry name" value="SUI1"/>
    <property type="match status" value="1"/>
</dbReference>
<dbReference type="GeneID" id="131804664"/>
<dbReference type="Proteomes" id="UP001652621">
    <property type="component" value="Unplaced"/>
</dbReference>
<evidence type="ECO:0000256" key="2">
    <source>
        <dbReference type="ARBA" id="ARBA00005677"/>
    </source>
</evidence>
<comment type="subcellular location">
    <subcellularLocation>
        <location evidence="1">Mitochondrion</location>
    </subcellularLocation>
</comment>
<evidence type="ECO:0000313" key="9">
    <source>
        <dbReference type="Proteomes" id="UP001652621"/>
    </source>
</evidence>
<evidence type="ECO:0000256" key="1">
    <source>
        <dbReference type="ARBA" id="ARBA00004173"/>
    </source>
</evidence>
<evidence type="ECO:0000313" key="10">
    <source>
        <dbReference type="RefSeq" id="XP_058983707.1"/>
    </source>
</evidence>
<gene>
    <name evidence="10" type="primary">LOC131804664</name>
</gene>
<evidence type="ECO:0000256" key="5">
    <source>
        <dbReference type="ARBA" id="ARBA00023274"/>
    </source>
</evidence>